<reference evidence="2 3" key="1">
    <citation type="journal article" date="2019" name="Int. J. Syst. Evol. Microbiol.">
        <title>The Global Catalogue of Microorganisms (GCM) 10K type strain sequencing project: providing services to taxonomists for standard genome sequencing and annotation.</title>
        <authorList>
            <consortium name="The Broad Institute Genomics Platform"/>
            <consortium name="The Broad Institute Genome Sequencing Center for Infectious Disease"/>
            <person name="Wu L."/>
            <person name="Ma J."/>
        </authorList>
    </citation>
    <scope>NUCLEOTIDE SEQUENCE [LARGE SCALE GENOMIC DNA]</scope>
    <source>
        <strain evidence="2 3">JCM 16022</strain>
    </source>
</reference>
<evidence type="ECO:0000256" key="1">
    <source>
        <dbReference type="SAM" id="MobiDB-lite"/>
    </source>
</evidence>
<dbReference type="Proteomes" id="UP001501771">
    <property type="component" value="Unassembled WGS sequence"/>
</dbReference>
<accession>A0ABN3A8C2</accession>
<protein>
    <recommendedName>
        <fullName evidence="4">Transposase</fullName>
    </recommendedName>
</protein>
<sequence length="61" mass="6757">MFNAPGKRGRKHAEDLRSVVDAMSYIAQTGCQWRYPRASPPAPRRGRSLTTPVPNRAECGS</sequence>
<evidence type="ECO:0008006" key="4">
    <source>
        <dbReference type="Google" id="ProtNLM"/>
    </source>
</evidence>
<organism evidence="2 3">
    <name type="scientific">Nocardioides koreensis</name>
    <dbReference type="NCBI Taxonomy" id="433651"/>
    <lineage>
        <taxon>Bacteria</taxon>
        <taxon>Bacillati</taxon>
        <taxon>Actinomycetota</taxon>
        <taxon>Actinomycetes</taxon>
        <taxon>Propionibacteriales</taxon>
        <taxon>Nocardioidaceae</taxon>
        <taxon>Nocardioides</taxon>
    </lineage>
</organism>
<name>A0ABN3A8C2_9ACTN</name>
<dbReference type="EMBL" id="BAAAQR010000018">
    <property type="protein sequence ID" value="GAA2156103.1"/>
    <property type="molecule type" value="Genomic_DNA"/>
</dbReference>
<evidence type="ECO:0000313" key="3">
    <source>
        <dbReference type="Proteomes" id="UP001501771"/>
    </source>
</evidence>
<comment type="caution">
    <text evidence="2">The sequence shown here is derived from an EMBL/GenBank/DDBJ whole genome shotgun (WGS) entry which is preliminary data.</text>
</comment>
<feature type="region of interest" description="Disordered" evidence="1">
    <location>
        <begin position="34"/>
        <end position="61"/>
    </location>
</feature>
<proteinExistence type="predicted"/>
<gene>
    <name evidence="2" type="ORF">GCM10009844_44040</name>
</gene>
<keyword evidence="3" id="KW-1185">Reference proteome</keyword>
<evidence type="ECO:0000313" key="2">
    <source>
        <dbReference type="EMBL" id="GAA2156103.1"/>
    </source>
</evidence>